<dbReference type="InterPro" id="IPR036515">
    <property type="entry name" value="Transposase_17_sf"/>
</dbReference>
<dbReference type="GO" id="GO:0006313">
    <property type="term" value="P:DNA transposition"/>
    <property type="evidence" value="ECO:0007669"/>
    <property type="project" value="InterPro"/>
</dbReference>
<evidence type="ECO:0000313" key="2">
    <source>
        <dbReference type="EMBL" id="SJZ84889.1"/>
    </source>
</evidence>
<name>A0A1T4P0C3_9HYPH</name>
<dbReference type="GO" id="GO:0004803">
    <property type="term" value="F:transposase activity"/>
    <property type="evidence" value="ECO:0007669"/>
    <property type="project" value="InterPro"/>
</dbReference>
<dbReference type="Gene3D" id="3.30.70.1290">
    <property type="entry name" value="Transposase IS200-like"/>
    <property type="match status" value="1"/>
</dbReference>
<dbReference type="PANTHER" id="PTHR36966:SF1">
    <property type="entry name" value="REP-ASSOCIATED TYROSINE TRANSPOSASE"/>
    <property type="match status" value="1"/>
</dbReference>
<proteinExistence type="predicted"/>
<dbReference type="GO" id="GO:0043565">
    <property type="term" value="F:sequence-specific DNA binding"/>
    <property type="evidence" value="ECO:0007669"/>
    <property type="project" value="TreeGrafter"/>
</dbReference>
<dbReference type="SMART" id="SM01321">
    <property type="entry name" value="Y1_Tnp"/>
    <property type="match status" value="1"/>
</dbReference>
<accession>A0A1T4P0C3</accession>
<organism evidence="2 3">
    <name type="scientific">Enhydrobacter aerosaccus</name>
    <dbReference type="NCBI Taxonomy" id="225324"/>
    <lineage>
        <taxon>Bacteria</taxon>
        <taxon>Pseudomonadati</taxon>
        <taxon>Pseudomonadota</taxon>
        <taxon>Alphaproteobacteria</taxon>
        <taxon>Hyphomicrobiales</taxon>
        <taxon>Enhydrobacter</taxon>
    </lineage>
</organism>
<keyword evidence="3" id="KW-1185">Reference proteome</keyword>
<dbReference type="InterPro" id="IPR052715">
    <property type="entry name" value="RAYT_transposase"/>
</dbReference>
<evidence type="ECO:0000259" key="1">
    <source>
        <dbReference type="SMART" id="SM01321"/>
    </source>
</evidence>
<feature type="domain" description="Transposase IS200-like" evidence="1">
    <location>
        <begin position="17"/>
        <end position="160"/>
    </location>
</feature>
<gene>
    <name evidence="2" type="ORF">SAMN02745126_02547</name>
</gene>
<dbReference type="Proteomes" id="UP000190092">
    <property type="component" value="Unassembled WGS sequence"/>
</dbReference>
<dbReference type="OrthoDB" id="9794403at2"/>
<dbReference type="AlphaFoldDB" id="A0A1T4P0C3"/>
<evidence type="ECO:0000313" key="3">
    <source>
        <dbReference type="Proteomes" id="UP000190092"/>
    </source>
</evidence>
<dbReference type="SUPFAM" id="SSF143422">
    <property type="entry name" value="Transposase IS200-like"/>
    <property type="match status" value="1"/>
</dbReference>
<reference evidence="3" key="1">
    <citation type="submission" date="2017-02" db="EMBL/GenBank/DDBJ databases">
        <authorList>
            <person name="Varghese N."/>
            <person name="Submissions S."/>
        </authorList>
    </citation>
    <scope>NUCLEOTIDE SEQUENCE [LARGE SCALE GENOMIC DNA]</scope>
    <source>
        <strain evidence="3">ATCC 27094</strain>
    </source>
</reference>
<dbReference type="PANTHER" id="PTHR36966">
    <property type="entry name" value="REP-ASSOCIATED TYROSINE TRANSPOSASE"/>
    <property type="match status" value="1"/>
</dbReference>
<dbReference type="Pfam" id="PF01797">
    <property type="entry name" value="Y1_Tnp"/>
    <property type="match status" value="1"/>
</dbReference>
<dbReference type="InterPro" id="IPR002686">
    <property type="entry name" value="Transposase_17"/>
</dbReference>
<dbReference type="NCBIfam" id="NF047646">
    <property type="entry name" value="REP_Tyr_transpos"/>
    <property type="match status" value="1"/>
</dbReference>
<sequence>MTAKGWHSRGYLPHFDSPETIQFLTFRLADSLPREAIDALRATPTLSDSERDALLDAGAGACWLRRPEIARIAEDALLHFDGQRYRLFAWTIMPNHVHARIAPQHGFRLGEIVSSWKRFTARAANRELCRSGAFWQDDYWDTYIRNERHFESTIAYIENNAVKAGLAARPSDWPWSHTRRCEG</sequence>
<dbReference type="RefSeq" id="WP_085934217.1">
    <property type="nucleotide sequence ID" value="NZ_FUWJ01000002.1"/>
</dbReference>
<protein>
    <submittedName>
        <fullName evidence="2">REP element-mobilizing transposase RayT</fullName>
    </submittedName>
</protein>
<dbReference type="EMBL" id="FUWJ01000002">
    <property type="protein sequence ID" value="SJZ84889.1"/>
    <property type="molecule type" value="Genomic_DNA"/>
</dbReference>
<dbReference type="STRING" id="225324.SAMN02745126_02547"/>